<dbReference type="EMBL" id="JBBYXI010000003">
    <property type="protein sequence ID" value="MEN3931117.1"/>
    <property type="molecule type" value="Genomic_DNA"/>
</dbReference>
<comment type="function">
    <text evidence="5">Part of the Tol-Pal system, which plays a role in outer membrane invagination during cell division and is important for maintaining outer membrane integrity.</text>
</comment>
<evidence type="ECO:0000256" key="1">
    <source>
        <dbReference type="ARBA" id="ARBA00004418"/>
    </source>
</evidence>
<name>A0ABV0BMS5_9HYPH</name>
<comment type="similarity">
    <text evidence="2 5">Belongs to the TolB family.</text>
</comment>
<dbReference type="HAMAP" id="MF_00671">
    <property type="entry name" value="TolB"/>
    <property type="match status" value="1"/>
</dbReference>
<evidence type="ECO:0000256" key="3">
    <source>
        <dbReference type="ARBA" id="ARBA00022729"/>
    </source>
</evidence>
<dbReference type="InterPro" id="IPR011042">
    <property type="entry name" value="6-blade_b-propeller_TolB-like"/>
</dbReference>
<dbReference type="Proteomes" id="UP001418637">
    <property type="component" value="Unassembled WGS sequence"/>
</dbReference>
<dbReference type="InterPro" id="IPR014167">
    <property type="entry name" value="Tol-Pal_TolB"/>
</dbReference>
<evidence type="ECO:0000256" key="6">
    <source>
        <dbReference type="SAM" id="MobiDB-lite"/>
    </source>
</evidence>
<keyword evidence="4 5" id="KW-0574">Periplasm</keyword>
<proteinExistence type="inferred from homology"/>
<feature type="compositionally biased region" description="Polar residues" evidence="6">
    <location>
        <begin position="434"/>
        <end position="451"/>
    </location>
</feature>
<comment type="subunit">
    <text evidence="5">The Tol-Pal system is composed of five core proteins: the inner membrane proteins TolA, TolQ and TolR, the periplasmic protein TolB and the outer membrane protein Pal. They form a network linking the inner and outer membranes and the peptidoglycan layer.</text>
</comment>
<dbReference type="PANTHER" id="PTHR36842">
    <property type="entry name" value="PROTEIN TOLB HOMOLOG"/>
    <property type="match status" value="1"/>
</dbReference>
<evidence type="ECO:0000256" key="4">
    <source>
        <dbReference type="ARBA" id="ARBA00022764"/>
    </source>
</evidence>
<dbReference type="SUPFAM" id="SSF69304">
    <property type="entry name" value="Tricorn protease N-terminal domain"/>
    <property type="match status" value="1"/>
</dbReference>
<dbReference type="Pfam" id="PF04052">
    <property type="entry name" value="TolB_N"/>
    <property type="match status" value="1"/>
</dbReference>
<keyword evidence="5" id="KW-0131">Cell cycle</keyword>
<feature type="region of interest" description="Disordered" evidence="6">
    <location>
        <begin position="430"/>
        <end position="451"/>
    </location>
</feature>
<evidence type="ECO:0000256" key="5">
    <source>
        <dbReference type="HAMAP-Rule" id="MF_00671"/>
    </source>
</evidence>
<feature type="domain" description="TolB N-terminal" evidence="7">
    <location>
        <begin position="40"/>
        <end position="142"/>
    </location>
</feature>
<dbReference type="RefSeq" id="WP_346337157.1">
    <property type="nucleotide sequence ID" value="NZ_JBBYXI010000003.1"/>
</dbReference>
<protein>
    <recommendedName>
        <fullName evidence="5">Tol-Pal system protein TolB</fullName>
    </recommendedName>
</protein>
<comment type="caution">
    <text evidence="8">The sequence shown here is derived from an EMBL/GenBank/DDBJ whole genome shotgun (WGS) entry which is preliminary data.</text>
</comment>
<dbReference type="Gene3D" id="3.40.50.10070">
    <property type="entry name" value="TolB, N-terminal domain"/>
    <property type="match status" value="1"/>
</dbReference>
<organism evidence="8 9">
    <name type="scientific">Hohaiivirga grylli</name>
    <dbReference type="NCBI Taxonomy" id="3133970"/>
    <lineage>
        <taxon>Bacteria</taxon>
        <taxon>Pseudomonadati</taxon>
        <taxon>Pseudomonadota</taxon>
        <taxon>Alphaproteobacteria</taxon>
        <taxon>Hyphomicrobiales</taxon>
        <taxon>Methylobacteriaceae</taxon>
        <taxon>Hohaiivirga</taxon>
    </lineage>
</organism>
<dbReference type="Gene3D" id="2.120.10.30">
    <property type="entry name" value="TolB, C-terminal domain"/>
    <property type="match status" value="1"/>
</dbReference>
<comment type="subcellular location">
    <subcellularLocation>
        <location evidence="1 5">Periplasm</location>
    </subcellularLocation>
</comment>
<sequence>MVAIISTKKPLKESSLLTALAALGLGLAMAMGSIPASAQLDVDVTQGNIQPTPIAIADFSGDGELGRQVAGVITNNLTRSGYFIVVDKSRFPERPSFEVPPKAGVWNDTGVKAILTGRVSRDGSGRLKAEFRLYDAFTGQQITGQQYFTDPSYWRRIGHIISDAVYTKITGVGPFFDTRVAYVAETGPKENRRKQLAVMDQDGANVRYITQGEATIVTPRYSPTSQDITFMAQKHGEQGRVQLINLETGARQVVGNFPDMTASPRFSPDGQRIVMSLQQGGNANIYMMDLGSRTTTRLTSTAAIDTSPSFSPDGRNIVFESDRGGRQQIYIMNTDGSGQKRISFGEGSYSQPAWSPRGDYIAFTKQRSGGFAIGVMKPDGSGERILTESFHSEGPTWAPNGQYIIFFRDPGGQGGGRLYMVDVTGRVEMPLPTPTSASDPTWSPLLSGNGR</sequence>
<evidence type="ECO:0000259" key="7">
    <source>
        <dbReference type="Pfam" id="PF04052"/>
    </source>
</evidence>
<evidence type="ECO:0000313" key="8">
    <source>
        <dbReference type="EMBL" id="MEN3931117.1"/>
    </source>
</evidence>
<reference evidence="8 9" key="1">
    <citation type="submission" date="2024-04" db="EMBL/GenBank/DDBJ databases">
        <title>A novel species isolated from cricket.</title>
        <authorList>
            <person name="Wang H.-C."/>
        </authorList>
    </citation>
    <scope>NUCLEOTIDE SEQUENCE [LARGE SCALE GENOMIC DNA]</scope>
    <source>
        <strain evidence="8 9">WL0021</strain>
    </source>
</reference>
<keyword evidence="9" id="KW-1185">Reference proteome</keyword>
<dbReference type="InterPro" id="IPR011659">
    <property type="entry name" value="WD40"/>
</dbReference>
<dbReference type="NCBIfam" id="TIGR02800">
    <property type="entry name" value="propeller_TolB"/>
    <property type="match status" value="1"/>
</dbReference>
<evidence type="ECO:0000256" key="2">
    <source>
        <dbReference type="ARBA" id="ARBA00009820"/>
    </source>
</evidence>
<dbReference type="SUPFAM" id="SSF52964">
    <property type="entry name" value="TolB, N-terminal domain"/>
    <property type="match status" value="1"/>
</dbReference>
<keyword evidence="5" id="KW-0132">Cell division</keyword>
<gene>
    <name evidence="5 8" type="primary">tolB</name>
    <name evidence="8" type="ORF">WJT86_08610</name>
</gene>
<dbReference type="InterPro" id="IPR007195">
    <property type="entry name" value="TolB_N"/>
</dbReference>
<evidence type="ECO:0000313" key="9">
    <source>
        <dbReference type="Proteomes" id="UP001418637"/>
    </source>
</evidence>
<dbReference type="Pfam" id="PF07676">
    <property type="entry name" value="PD40"/>
    <property type="match status" value="4"/>
</dbReference>
<keyword evidence="3 5" id="KW-0732">Signal</keyword>
<dbReference type="PANTHER" id="PTHR36842:SF1">
    <property type="entry name" value="PROTEIN TOLB"/>
    <property type="match status" value="1"/>
</dbReference>
<accession>A0ABV0BMS5</accession>